<feature type="compositionally biased region" description="Basic residues" evidence="1">
    <location>
        <begin position="39"/>
        <end position="53"/>
    </location>
</feature>
<dbReference type="Gramene" id="BGIOSGA007924-TA">
    <property type="protein sequence ID" value="BGIOSGA007924-PA"/>
    <property type="gene ID" value="BGIOSGA007924"/>
</dbReference>
<evidence type="ECO:0000313" key="2">
    <source>
        <dbReference type="EMBL" id="EAY85282.1"/>
    </source>
</evidence>
<proteinExistence type="predicted"/>
<name>A2X372_ORYSI</name>
<dbReference type="AlphaFoldDB" id="A2X372"/>
<sequence length="113" mass="12883">MSRAYNPWQPEVAQDVGGIRVLNINNLCSRRQQYAKSRQTNKAKAVNRGKGVAKAKYGPNQRSFGTRYDPDLTDKCQEDVGITKHKHMTQESYTLKCTALKEHKHEASHVLVR</sequence>
<keyword evidence="3" id="KW-1185">Reference proteome</keyword>
<dbReference type="EMBL" id="CM000127">
    <property type="protein sequence ID" value="EAY85282.1"/>
    <property type="molecule type" value="Genomic_DNA"/>
</dbReference>
<gene>
    <name evidence="2" type="ORF">OsI_06652</name>
</gene>
<protein>
    <submittedName>
        <fullName evidence="2">Uncharacterized protein</fullName>
    </submittedName>
</protein>
<evidence type="ECO:0000256" key="1">
    <source>
        <dbReference type="SAM" id="MobiDB-lite"/>
    </source>
</evidence>
<feature type="region of interest" description="Disordered" evidence="1">
    <location>
        <begin position="36"/>
        <end position="69"/>
    </location>
</feature>
<evidence type="ECO:0000313" key="3">
    <source>
        <dbReference type="Proteomes" id="UP000007015"/>
    </source>
</evidence>
<accession>A2X372</accession>
<organism evidence="2 3">
    <name type="scientific">Oryza sativa subsp. indica</name>
    <name type="common">Rice</name>
    <dbReference type="NCBI Taxonomy" id="39946"/>
    <lineage>
        <taxon>Eukaryota</taxon>
        <taxon>Viridiplantae</taxon>
        <taxon>Streptophyta</taxon>
        <taxon>Embryophyta</taxon>
        <taxon>Tracheophyta</taxon>
        <taxon>Spermatophyta</taxon>
        <taxon>Magnoliopsida</taxon>
        <taxon>Liliopsida</taxon>
        <taxon>Poales</taxon>
        <taxon>Poaceae</taxon>
        <taxon>BOP clade</taxon>
        <taxon>Oryzoideae</taxon>
        <taxon>Oryzeae</taxon>
        <taxon>Oryzinae</taxon>
        <taxon>Oryza</taxon>
        <taxon>Oryza sativa</taxon>
    </lineage>
</organism>
<reference evidence="2 3" key="1">
    <citation type="journal article" date="2005" name="PLoS Biol.">
        <title>The genomes of Oryza sativa: a history of duplications.</title>
        <authorList>
            <person name="Yu J."/>
            <person name="Wang J."/>
            <person name="Lin W."/>
            <person name="Li S."/>
            <person name="Li H."/>
            <person name="Zhou J."/>
            <person name="Ni P."/>
            <person name="Dong W."/>
            <person name="Hu S."/>
            <person name="Zeng C."/>
            <person name="Zhang J."/>
            <person name="Zhang Y."/>
            <person name="Li R."/>
            <person name="Xu Z."/>
            <person name="Li S."/>
            <person name="Li X."/>
            <person name="Zheng H."/>
            <person name="Cong L."/>
            <person name="Lin L."/>
            <person name="Yin J."/>
            <person name="Geng J."/>
            <person name="Li G."/>
            <person name="Shi J."/>
            <person name="Liu J."/>
            <person name="Lv H."/>
            <person name="Li J."/>
            <person name="Wang J."/>
            <person name="Deng Y."/>
            <person name="Ran L."/>
            <person name="Shi X."/>
            <person name="Wang X."/>
            <person name="Wu Q."/>
            <person name="Li C."/>
            <person name="Ren X."/>
            <person name="Wang J."/>
            <person name="Wang X."/>
            <person name="Li D."/>
            <person name="Liu D."/>
            <person name="Zhang X."/>
            <person name="Ji Z."/>
            <person name="Zhao W."/>
            <person name="Sun Y."/>
            <person name="Zhang Z."/>
            <person name="Bao J."/>
            <person name="Han Y."/>
            <person name="Dong L."/>
            <person name="Ji J."/>
            <person name="Chen P."/>
            <person name="Wu S."/>
            <person name="Liu J."/>
            <person name="Xiao Y."/>
            <person name="Bu D."/>
            <person name="Tan J."/>
            <person name="Yang L."/>
            <person name="Ye C."/>
            <person name="Zhang J."/>
            <person name="Xu J."/>
            <person name="Zhou Y."/>
            <person name="Yu Y."/>
            <person name="Zhang B."/>
            <person name="Zhuang S."/>
            <person name="Wei H."/>
            <person name="Liu B."/>
            <person name="Lei M."/>
            <person name="Yu H."/>
            <person name="Li Y."/>
            <person name="Xu H."/>
            <person name="Wei S."/>
            <person name="He X."/>
            <person name="Fang L."/>
            <person name="Zhang Z."/>
            <person name="Zhang Y."/>
            <person name="Huang X."/>
            <person name="Su Z."/>
            <person name="Tong W."/>
            <person name="Li J."/>
            <person name="Tong Z."/>
            <person name="Li S."/>
            <person name="Ye J."/>
            <person name="Wang L."/>
            <person name="Fang L."/>
            <person name="Lei T."/>
            <person name="Chen C."/>
            <person name="Chen H."/>
            <person name="Xu Z."/>
            <person name="Li H."/>
            <person name="Huang H."/>
            <person name="Zhang F."/>
            <person name="Xu H."/>
            <person name="Li N."/>
            <person name="Zhao C."/>
            <person name="Li S."/>
            <person name="Dong L."/>
            <person name="Huang Y."/>
            <person name="Li L."/>
            <person name="Xi Y."/>
            <person name="Qi Q."/>
            <person name="Li W."/>
            <person name="Zhang B."/>
            <person name="Hu W."/>
            <person name="Zhang Y."/>
            <person name="Tian X."/>
            <person name="Jiao Y."/>
            <person name="Liang X."/>
            <person name="Jin J."/>
            <person name="Gao L."/>
            <person name="Zheng W."/>
            <person name="Hao B."/>
            <person name="Liu S."/>
            <person name="Wang W."/>
            <person name="Yuan L."/>
            <person name="Cao M."/>
            <person name="McDermott J."/>
            <person name="Samudrala R."/>
            <person name="Wang J."/>
            <person name="Wong G.K."/>
            <person name="Yang H."/>
        </authorList>
    </citation>
    <scope>NUCLEOTIDE SEQUENCE [LARGE SCALE GENOMIC DNA]</scope>
    <source>
        <strain evidence="3">cv. 93-11</strain>
    </source>
</reference>
<dbReference type="Proteomes" id="UP000007015">
    <property type="component" value="Chromosome 2"/>
</dbReference>
<dbReference type="HOGENOM" id="CLU_2137629_0_0_1"/>